<dbReference type="EC" id="3.5.2.6" evidence="5"/>
<dbReference type="GO" id="GO:0008800">
    <property type="term" value="F:beta-lactamase activity"/>
    <property type="evidence" value="ECO:0007669"/>
    <property type="project" value="UniProtKB-EC"/>
</dbReference>
<feature type="transmembrane region" description="Helical" evidence="3">
    <location>
        <begin position="52"/>
        <end position="70"/>
    </location>
</feature>
<evidence type="ECO:0000256" key="3">
    <source>
        <dbReference type="SAM" id="Phobius"/>
    </source>
</evidence>
<keyword evidence="5" id="KW-0378">Hydrolase</keyword>
<dbReference type="RefSeq" id="WP_148071747.1">
    <property type="nucleotide sequence ID" value="NZ_CP042913.1"/>
</dbReference>
<dbReference type="InterPro" id="IPR050491">
    <property type="entry name" value="AmpC-like"/>
</dbReference>
<keyword evidence="2 3" id="KW-0472">Membrane</keyword>
<dbReference type="InterPro" id="IPR001466">
    <property type="entry name" value="Beta-lactam-related"/>
</dbReference>
<keyword evidence="3" id="KW-1133">Transmembrane helix</keyword>
<dbReference type="Proteomes" id="UP000323917">
    <property type="component" value="Chromosome"/>
</dbReference>
<dbReference type="AlphaFoldDB" id="A0A5B9QF41"/>
<dbReference type="GO" id="GO:0016020">
    <property type="term" value="C:membrane"/>
    <property type="evidence" value="ECO:0007669"/>
    <property type="project" value="UniProtKB-SubCell"/>
</dbReference>
<dbReference type="SUPFAM" id="SSF56601">
    <property type="entry name" value="beta-lactamase/transpeptidase-like"/>
    <property type="match status" value="1"/>
</dbReference>
<keyword evidence="6" id="KW-1185">Reference proteome</keyword>
<gene>
    <name evidence="5" type="primary">ampC</name>
    <name evidence="5" type="ORF">Pr1d_01920</name>
</gene>
<keyword evidence="3" id="KW-0812">Transmembrane</keyword>
<dbReference type="Pfam" id="PF00144">
    <property type="entry name" value="Beta-lactamase"/>
    <property type="match status" value="1"/>
</dbReference>
<accession>A0A5B9QF41</accession>
<dbReference type="PANTHER" id="PTHR46825">
    <property type="entry name" value="D-ALANYL-D-ALANINE-CARBOXYPEPTIDASE/ENDOPEPTIDASE AMPH"/>
    <property type="match status" value="1"/>
</dbReference>
<dbReference type="EMBL" id="CP042913">
    <property type="protein sequence ID" value="QEG32931.1"/>
    <property type="molecule type" value="Genomic_DNA"/>
</dbReference>
<name>A0A5B9QF41_9BACT</name>
<proteinExistence type="predicted"/>
<comment type="subcellular location">
    <subcellularLocation>
        <location evidence="1">Membrane</location>
    </subcellularLocation>
</comment>
<evidence type="ECO:0000313" key="5">
    <source>
        <dbReference type="EMBL" id="QEG32931.1"/>
    </source>
</evidence>
<dbReference type="InterPro" id="IPR012338">
    <property type="entry name" value="Beta-lactam/transpept-like"/>
</dbReference>
<reference evidence="5 6" key="1">
    <citation type="submission" date="2019-08" db="EMBL/GenBank/DDBJ databases">
        <title>Deep-cultivation of Planctomycetes and their phenomic and genomic characterization uncovers novel biology.</title>
        <authorList>
            <person name="Wiegand S."/>
            <person name="Jogler M."/>
            <person name="Boedeker C."/>
            <person name="Pinto D."/>
            <person name="Vollmers J."/>
            <person name="Rivas-Marin E."/>
            <person name="Kohn T."/>
            <person name="Peeters S.H."/>
            <person name="Heuer A."/>
            <person name="Rast P."/>
            <person name="Oberbeckmann S."/>
            <person name="Bunk B."/>
            <person name="Jeske O."/>
            <person name="Meyerdierks A."/>
            <person name="Storesund J.E."/>
            <person name="Kallscheuer N."/>
            <person name="Luecker S."/>
            <person name="Lage O.M."/>
            <person name="Pohl T."/>
            <person name="Merkel B.J."/>
            <person name="Hornburger P."/>
            <person name="Mueller R.-W."/>
            <person name="Bruemmer F."/>
            <person name="Labrenz M."/>
            <person name="Spormann A.M."/>
            <person name="Op den Camp H."/>
            <person name="Overmann J."/>
            <person name="Amann R."/>
            <person name="Jetten M.S.M."/>
            <person name="Mascher T."/>
            <person name="Medema M.H."/>
            <person name="Devos D.P."/>
            <person name="Kaster A.-K."/>
            <person name="Ovreas L."/>
            <person name="Rohde M."/>
            <person name="Galperin M.Y."/>
            <person name="Jogler C."/>
        </authorList>
    </citation>
    <scope>NUCLEOTIDE SEQUENCE [LARGE SCALE GENOMIC DNA]</scope>
    <source>
        <strain evidence="5 6">Pr1d</strain>
    </source>
</reference>
<organism evidence="5 6">
    <name type="scientific">Bythopirellula goksoeyrii</name>
    <dbReference type="NCBI Taxonomy" id="1400387"/>
    <lineage>
        <taxon>Bacteria</taxon>
        <taxon>Pseudomonadati</taxon>
        <taxon>Planctomycetota</taxon>
        <taxon>Planctomycetia</taxon>
        <taxon>Pirellulales</taxon>
        <taxon>Lacipirellulaceae</taxon>
        <taxon>Bythopirellula</taxon>
    </lineage>
</organism>
<feature type="transmembrane region" description="Helical" evidence="3">
    <location>
        <begin position="165"/>
        <end position="183"/>
    </location>
</feature>
<feature type="transmembrane region" description="Helical" evidence="3">
    <location>
        <begin position="76"/>
        <end position="95"/>
    </location>
</feature>
<evidence type="ECO:0000313" key="6">
    <source>
        <dbReference type="Proteomes" id="UP000323917"/>
    </source>
</evidence>
<dbReference type="Gene3D" id="3.40.710.10">
    <property type="entry name" value="DD-peptidase/beta-lactamase superfamily"/>
    <property type="match status" value="1"/>
</dbReference>
<feature type="domain" description="Beta-lactamase-related" evidence="4">
    <location>
        <begin position="277"/>
        <end position="604"/>
    </location>
</feature>
<evidence type="ECO:0000256" key="2">
    <source>
        <dbReference type="ARBA" id="ARBA00023136"/>
    </source>
</evidence>
<protein>
    <submittedName>
        <fullName evidence="5">Beta-lactamase</fullName>
        <ecNumber evidence="5">3.5.2.6</ecNumber>
    </submittedName>
</protein>
<dbReference type="KEGG" id="bgok:Pr1d_01920"/>
<evidence type="ECO:0000259" key="4">
    <source>
        <dbReference type="Pfam" id="PF00144"/>
    </source>
</evidence>
<dbReference type="OrthoDB" id="9801061at2"/>
<feature type="transmembrane region" description="Helical" evidence="3">
    <location>
        <begin position="236"/>
        <end position="257"/>
    </location>
</feature>
<sequence>MNSDDQLGPDFYQQAWRAQSSQAPVTVDADLLFQQVQRNQRDFRATINRRDFAEIGISLLLLPVWIYMGVATASPWTWYLTVPALIWIAGFLLIYRLRHKPQPIPSDNPLLRCVECSLTEVEDQIWLLRNVFWWYLLPPAIPMLAFIAHLSWLKSNNSLDALSDANVFVFVFILAVFYFLYFINQRAVRVELEPRRRELLALLSSLGTEKTDDSPEKLDTTNLAKSDECLGKIGRWFLVAVSCFLTLVVVALAGGLFDSSYEGPPQSIGPAGESLAGLVTNLRNEKDLVGLAAMVVVDGEVEAAAANGERMKGSSVPVEIGDRWHLGGIAKSITATMIARLVESGQMQWTDTLGDCFPDASLHEDWKPVTLKQLLTDTAGAPANFPIEVRRIRPPLGPECTLARREAVFEVIANQPEYPPGEKYVYSNVGCTIASAMAEKVTGASWKDLVIREVYEPLVLITAGFGPPKSPDRTLPEPRGHRAVLGGKVSVDDEADNTTIMGPSGIVHMTLSDLCTYATDQMRGELGEGKLLSTETYQLLHTPEFSYYAFGWIKKEPNKEHPYAQYWHNGSNTMWYAMVVFIPEKNMVIAVTSNDGDIESAQTAALDIVRASVNRSYAIAQPTQGTDFLKKSPFAAVRWQDSQPEVELDGQWFRLFAIDGLLTDDILAFSKNTYGKLWQKRFEEDLVEILTRMGHPPKETVQLVVQTLIHPIDTRTLNKVPMTSENRRAIKAAAQARADTES</sequence>
<feature type="transmembrane region" description="Helical" evidence="3">
    <location>
        <begin position="132"/>
        <end position="153"/>
    </location>
</feature>
<dbReference type="PANTHER" id="PTHR46825:SF11">
    <property type="entry name" value="PENICILLIN-BINDING PROTEIN 4"/>
    <property type="match status" value="1"/>
</dbReference>
<evidence type="ECO:0000256" key="1">
    <source>
        <dbReference type="ARBA" id="ARBA00004370"/>
    </source>
</evidence>